<evidence type="ECO:0000256" key="1">
    <source>
        <dbReference type="SAM" id="MobiDB-lite"/>
    </source>
</evidence>
<keyword evidence="4" id="KW-1185">Reference proteome</keyword>
<feature type="region of interest" description="Disordered" evidence="1">
    <location>
        <begin position="220"/>
        <end position="264"/>
    </location>
</feature>
<protein>
    <submittedName>
        <fullName evidence="3">Uncharacterized protein</fullName>
    </submittedName>
</protein>
<evidence type="ECO:0000313" key="4">
    <source>
        <dbReference type="Proteomes" id="UP000469346"/>
    </source>
</evidence>
<reference evidence="3 4" key="1">
    <citation type="submission" date="2020-02" db="EMBL/GenBank/DDBJ databases">
        <title>Comparative genomics of sulfur disproportionating microorganisms.</title>
        <authorList>
            <person name="Ward L.M."/>
            <person name="Bertran E."/>
            <person name="Johnston D.T."/>
        </authorList>
    </citation>
    <scope>NUCLEOTIDE SEQUENCE [LARGE SCALE GENOMIC DNA]</scope>
    <source>
        <strain evidence="3 4">DSM 100025</strain>
    </source>
</reference>
<gene>
    <name evidence="3" type="ORF">G3N55_09230</name>
</gene>
<evidence type="ECO:0000256" key="2">
    <source>
        <dbReference type="SAM" id="SignalP"/>
    </source>
</evidence>
<dbReference type="EMBL" id="JAAGRR010000110">
    <property type="protein sequence ID" value="NDY43022.1"/>
    <property type="molecule type" value="Genomic_DNA"/>
</dbReference>
<dbReference type="Proteomes" id="UP000469346">
    <property type="component" value="Unassembled WGS sequence"/>
</dbReference>
<dbReference type="RefSeq" id="WP_163299144.1">
    <property type="nucleotide sequence ID" value="NZ_JAAGRR010000110.1"/>
</dbReference>
<accession>A0A6N9TP14</accession>
<feature type="chain" id="PRO_5027002829" evidence="2">
    <location>
        <begin position="25"/>
        <end position="264"/>
    </location>
</feature>
<comment type="caution">
    <text evidence="3">The sequence shown here is derived from an EMBL/GenBank/DDBJ whole genome shotgun (WGS) entry which is preliminary data.</text>
</comment>
<sequence length="264" mass="29050">MGKHFSLLGKVALLVSLVGGTAFAGEPVLVNGGFETGDYSGWTLREGRPAYFGTWGIARHGETINRYQAVFDYCDAMMVQENSAGLPHTYEATEGGLMALQLQNGGQEHRMYQDVVLPDYARALSWDMFYKNHAGSFGPDQCIAVHIRDLSDNVLETLFLTDGTQPQEIPMTHFVYDISAYAGKAVRIDVDMKVYRNFLDAGFDNFRVELADVQAPPGWSRKNRGKKVGWGDAAMPPGLAKKGKTPKGFDQGDKTGWQKEAGTP</sequence>
<proteinExistence type="predicted"/>
<keyword evidence="2" id="KW-0732">Signal</keyword>
<feature type="signal peptide" evidence="2">
    <location>
        <begin position="1"/>
        <end position="24"/>
    </location>
</feature>
<evidence type="ECO:0000313" key="3">
    <source>
        <dbReference type="EMBL" id="NDY43022.1"/>
    </source>
</evidence>
<name>A0A6N9TP14_DISTH</name>
<organism evidence="3 4">
    <name type="scientific">Dissulfurirhabdus thermomarina</name>
    <dbReference type="NCBI Taxonomy" id="1765737"/>
    <lineage>
        <taxon>Bacteria</taxon>
        <taxon>Deltaproteobacteria</taxon>
        <taxon>Dissulfurirhabdaceae</taxon>
        <taxon>Dissulfurirhabdus</taxon>
    </lineage>
</organism>
<dbReference type="Gene3D" id="2.60.120.260">
    <property type="entry name" value="Galactose-binding domain-like"/>
    <property type="match status" value="1"/>
</dbReference>
<dbReference type="AlphaFoldDB" id="A0A6N9TP14"/>